<protein>
    <submittedName>
        <fullName evidence="2">Uncharacterized protein</fullName>
    </submittedName>
</protein>
<keyword evidence="3" id="KW-1185">Reference proteome</keyword>
<dbReference type="Proteomes" id="UP001258017">
    <property type="component" value="Unassembled WGS sequence"/>
</dbReference>
<evidence type="ECO:0000313" key="2">
    <source>
        <dbReference type="EMBL" id="KAK2586304.1"/>
    </source>
</evidence>
<comment type="caution">
    <text evidence="2">The sequence shown here is derived from an EMBL/GenBank/DDBJ whole genome shotgun (WGS) entry which is preliminary data.</text>
</comment>
<evidence type="ECO:0000256" key="1">
    <source>
        <dbReference type="SAM" id="MobiDB-lite"/>
    </source>
</evidence>
<gene>
    <name evidence="2" type="ORF">KPH14_001554</name>
</gene>
<sequence>MKKKKKKKRKGKDGNGERLLGILECRLALDVLAEEARIMIRSEPDDRHVLYYDLREPIESTRFAEVPEKERLERLLGLQGHFHEGSSQKFEVRYMRHKKKKKKKKVKMKKKEKESIGYSLRPSLKERQAMGKIVSENHLVFP</sequence>
<dbReference type="AlphaFoldDB" id="A0AAD9RV00"/>
<reference evidence="2" key="2">
    <citation type="journal article" date="2023" name="Commun. Biol.">
        <title>Intrasexual cuticular hydrocarbon dimorphism in a wasp sheds light on hydrocarbon biosynthesis genes in Hymenoptera.</title>
        <authorList>
            <person name="Moris V.C."/>
            <person name="Podsiadlowski L."/>
            <person name="Martin S."/>
            <person name="Oeyen J.P."/>
            <person name="Donath A."/>
            <person name="Petersen M."/>
            <person name="Wilbrandt J."/>
            <person name="Misof B."/>
            <person name="Liedtke D."/>
            <person name="Thamm M."/>
            <person name="Scheiner R."/>
            <person name="Schmitt T."/>
            <person name="Niehuis O."/>
        </authorList>
    </citation>
    <scope>NUCLEOTIDE SEQUENCE</scope>
    <source>
        <strain evidence="2">GBR_01_08_01A</strain>
    </source>
</reference>
<reference evidence="2" key="1">
    <citation type="submission" date="2021-08" db="EMBL/GenBank/DDBJ databases">
        <authorList>
            <person name="Misof B."/>
            <person name="Oliver O."/>
            <person name="Podsiadlowski L."/>
            <person name="Donath A."/>
            <person name="Peters R."/>
            <person name="Mayer C."/>
            <person name="Rust J."/>
            <person name="Gunkel S."/>
            <person name="Lesny P."/>
            <person name="Martin S."/>
            <person name="Oeyen J.P."/>
            <person name="Petersen M."/>
            <person name="Panagiotis P."/>
            <person name="Wilbrandt J."/>
            <person name="Tanja T."/>
        </authorList>
    </citation>
    <scope>NUCLEOTIDE SEQUENCE</scope>
    <source>
        <strain evidence="2">GBR_01_08_01A</strain>
        <tissue evidence="2">Thorax + abdomen</tissue>
    </source>
</reference>
<proteinExistence type="predicted"/>
<accession>A0AAD9RV00</accession>
<feature type="region of interest" description="Disordered" evidence="1">
    <location>
        <begin position="95"/>
        <end position="121"/>
    </location>
</feature>
<dbReference type="EMBL" id="JAIFRP010000014">
    <property type="protein sequence ID" value="KAK2586304.1"/>
    <property type="molecule type" value="Genomic_DNA"/>
</dbReference>
<evidence type="ECO:0000313" key="3">
    <source>
        <dbReference type="Proteomes" id="UP001258017"/>
    </source>
</evidence>
<feature type="compositionally biased region" description="Basic residues" evidence="1">
    <location>
        <begin position="95"/>
        <end position="110"/>
    </location>
</feature>
<name>A0AAD9RV00_9HYME</name>
<organism evidence="2 3">
    <name type="scientific">Odynerus spinipes</name>
    <dbReference type="NCBI Taxonomy" id="1348599"/>
    <lineage>
        <taxon>Eukaryota</taxon>
        <taxon>Metazoa</taxon>
        <taxon>Ecdysozoa</taxon>
        <taxon>Arthropoda</taxon>
        <taxon>Hexapoda</taxon>
        <taxon>Insecta</taxon>
        <taxon>Pterygota</taxon>
        <taxon>Neoptera</taxon>
        <taxon>Endopterygota</taxon>
        <taxon>Hymenoptera</taxon>
        <taxon>Apocrita</taxon>
        <taxon>Aculeata</taxon>
        <taxon>Vespoidea</taxon>
        <taxon>Vespidae</taxon>
        <taxon>Eumeninae</taxon>
        <taxon>Odynerus</taxon>
    </lineage>
</organism>